<accession>A0ABP3R9G6</accession>
<reference evidence="3" key="1">
    <citation type="journal article" date="2019" name="Int. J. Syst. Evol. Microbiol.">
        <title>The Global Catalogue of Microorganisms (GCM) 10K type strain sequencing project: providing services to taxonomists for standard genome sequencing and annotation.</title>
        <authorList>
            <consortium name="The Broad Institute Genomics Platform"/>
            <consortium name="The Broad Institute Genome Sequencing Center for Infectious Disease"/>
            <person name="Wu L."/>
            <person name="Ma J."/>
        </authorList>
    </citation>
    <scope>NUCLEOTIDE SEQUENCE [LARGE SCALE GENOMIC DNA]</scope>
    <source>
        <strain evidence="3">JCM 9933</strain>
    </source>
</reference>
<protein>
    <submittedName>
        <fullName evidence="2">Uncharacterized protein</fullName>
    </submittedName>
</protein>
<feature type="region of interest" description="Disordered" evidence="1">
    <location>
        <begin position="1"/>
        <end position="60"/>
    </location>
</feature>
<name>A0ABP3R9G6_9PROT</name>
<evidence type="ECO:0000256" key="1">
    <source>
        <dbReference type="SAM" id="MobiDB-lite"/>
    </source>
</evidence>
<dbReference type="EMBL" id="BAAAFZ010000094">
    <property type="protein sequence ID" value="GAA0604475.1"/>
    <property type="molecule type" value="Genomic_DNA"/>
</dbReference>
<sequence>MSGAAAPPEARGVVASGGGAAPPAEGLCPVPTGADAAGGSCPMPAGRGWEPDGTAGAAGRAEPWAAFGEWLAHPTDEVRRSYEELGKAPGAVGLDGNGALVRRTATGGLEPVAPERVGRTPA</sequence>
<organism evidence="2 3">
    <name type="scientific">Craurococcus roseus</name>
    <dbReference type="NCBI Taxonomy" id="77585"/>
    <lineage>
        <taxon>Bacteria</taxon>
        <taxon>Pseudomonadati</taxon>
        <taxon>Pseudomonadota</taxon>
        <taxon>Alphaproteobacteria</taxon>
        <taxon>Acetobacterales</taxon>
        <taxon>Acetobacteraceae</taxon>
        <taxon>Craurococcus</taxon>
    </lineage>
</organism>
<dbReference type="Proteomes" id="UP001501588">
    <property type="component" value="Unassembled WGS sequence"/>
</dbReference>
<evidence type="ECO:0000313" key="2">
    <source>
        <dbReference type="EMBL" id="GAA0604475.1"/>
    </source>
</evidence>
<evidence type="ECO:0000313" key="3">
    <source>
        <dbReference type="Proteomes" id="UP001501588"/>
    </source>
</evidence>
<comment type="caution">
    <text evidence="2">The sequence shown here is derived from an EMBL/GenBank/DDBJ whole genome shotgun (WGS) entry which is preliminary data.</text>
</comment>
<keyword evidence="3" id="KW-1185">Reference proteome</keyword>
<proteinExistence type="predicted"/>
<gene>
    <name evidence="2" type="ORF">GCM10009416_47620</name>
</gene>